<protein>
    <submittedName>
        <fullName evidence="2">FkbM family methyltransferase</fullName>
    </submittedName>
</protein>
<dbReference type="Proteomes" id="UP000256405">
    <property type="component" value="Unassembled WGS sequence"/>
</dbReference>
<keyword evidence="2" id="KW-0489">Methyltransferase</keyword>
<gene>
    <name evidence="2" type="ORF">C8N25_104127</name>
</gene>
<dbReference type="NCBIfam" id="TIGR01444">
    <property type="entry name" value="fkbM_fam"/>
    <property type="match status" value="1"/>
</dbReference>
<comment type="caution">
    <text evidence="2">The sequence shown here is derived from an EMBL/GenBank/DDBJ whole genome shotgun (WGS) entry which is preliminary data.</text>
</comment>
<dbReference type="InterPro" id="IPR052514">
    <property type="entry name" value="SAM-dependent_MTase"/>
</dbReference>
<proteinExistence type="predicted"/>
<evidence type="ECO:0000259" key="1">
    <source>
        <dbReference type="Pfam" id="PF05050"/>
    </source>
</evidence>
<dbReference type="InterPro" id="IPR029063">
    <property type="entry name" value="SAM-dependent_MTases_sf"/>
</dbReference>
<dbReference type="GO" id="GO:0008168">
    <property type="term" value="F:methyltransferase activity"/>
    <property type="evidence" value="ECO:0007669"/>
    <property type="project" value="UniProtKB-KW"/>
</dbReference>
<dbReference type="EMBL" id="QUNF01000004">
    <property type="protein sequence ID" value="REG91513.1"/>
    <property type="molecule type" value="Genomic_DNA"/>
</dbReference>
<dbReference type="SUPFAM" id="SSF53335">
    <property type="entry name" value="S-adenosyl-L-methionine-dependent methyltransferases"/>
    <property type="match status" value="1"/>
</dbReference>
<sequence>MNLKKSIFNLITLQKRNFFGKSLDSISTSIRNALENKMNDNELSGEYRVVRKLAELKPKIVFDVGANIGIWTQELKKYAPDSIVYLFEPIPDTFDRLIQNLSVLNEVHPSQIALSNKLGEFEMNYYPNQSYFSSIYPTSLGKDGIKVKVQTISGDEFCFQNSIEHINILKIDVEGAEEKVLEGFQGFLENQKISMVQFEYGQHSLDSKFLLKDFYTLFENYGYKVGKIYPNWIDWSAYDLSMENFILSNFIAVSPKAENYSETLK</sequence>
<accession>A0A3E0E1A1</accession>
<dbReference type="Pfam" id="PF05050">
    <property type="entry name" value="Methyltransf_21"/>
    <property type="match status" value="1"/>
</dbReference>
<evidence type="ECO:0000313" key="3">
    <source>
        <dbReference type="Proteomes" id="UP000256405"/>
    </source>
</evidence>
<reference evidence="2 3" key="1">
    <citation type="submission" date="2018-08" db="EMBL/GenBank/DDBJ databases">
        <title>Genomic Encyclopedia of Archaeal and Bacterial Type Strains, Phase II (KMG-II): from individual species to whole genera.</title>
        <authorList>
            <person name="Goeker M."/>
        </authorList>
    </citation>
    <scope>NUCLEOTIDE SEQUENCE [LARGE SCALE GENOMIC DNA]</scope>
    <source>
        <strain evidence="2 3">DSM 15986</strain>
    </source>
</reference>
<evidence type="ECO:0000313" key="2">
    <source>
        <dbReference type="EMBL" id="REG91513.1"/>
    </source>
</evidence>
<dbReference type="Gene3D" id="3.40.50.150">
    <property type="entry name" value="Vaccinia Virus protein VP39"/>
    <property type="match status" value="1"/>
</dbReference>
<dbReference type="AlphaFoldDB" id="A0A3E0E1A1"/>
<dbReference type="PANTHER" id="PTHR34203:SF15">
    <property type="entry name" value="SLL1173 PROTEIN"/>
    <property type="match status" value="1"/>
</dbReference>
<dbReference type="GO" id="GO:0032259">
    <property type="term" value="P:methylation"/>
    <property type="evidence" value="ECO:0007669"/>
    <property type="project" value="UniProtKB-KW"/>
</dbReference>
<feature type="domain" description="Methyltransferase FkbM" evidence="1">
    <location>
        <begin position="63"/>
        <end position="225"/>
    </location>
</feature>
<keyword evidence="3" id="KW-1185">Reference proteome</keyword>
<dbReference type="PANTHER" id="PTHR34203">
    <property type="entry name" value="METHYLTRANSFERASE, FKBM FAMILY PROTEIN"/>
    <property type="match status" value="1"/>
</dbReference>
<name>A0A3E0E1A1_9BACT</name>
<dbReference type="OrthoDB" id="9812600at2"/>
<organism evidence="2 3">
    <name type="scientific">Algoriphagus antarcticus</name>
    <dbReference type="NCBI Taxonomy" id="238540"/>
    <lineage>
        <taxon>Bacteria</taxon>
        <taxon>Pseudomonadati</taxon>
        <taxon>Bacteroidota</taxon>
        <taxon>Cytophagia</taxon>
        <taxon>Cytophagales</taxon>
        <taxon>Cyclobacteriaceae</taxon>
        <taxon>Algoriphagus</taxon>
    </lineage>
</organism>
<dbReference type="InterPro" id="IPR006342">
    <property type="entry name" value="FkbM_mtfrase"/>
</dbReference>
<keyword evidence="2" id="KW-0808">Transferase</keyword>